<feature type="transmembrane region" description="Helical" evidence="8">
    <location>
        <begin position="248"/>
        <end position="271"/>
    </location>
</feature>
<keyword evidence="5 8" id="KW-0812">Transmembrane</keyword>
<evidence type="ECO:0000256" key="1">
    <source>
        <dbReference type="ARBA" id="ARBA00003321"/>
    </source>
</evidence>
<evidence type="ECO:0000313" key="9">
    <source>
        <dbReference type="EMBL" id="MFD2309215.1"/>
    </source>
</evidence>
<dbReference type="InterPro" id="IPR005964">
    <property type="entry name" value="Glc/Gal_transptr_bac"/>
</dbReference>
<dbReference type="Proteomes" id="UP001597425">
    <property type="component" value="Unassembled WGS sequence"/>
</dbReference>
<feature type="transmembrane region" description="Helical" evidence="8">
    <location>
        <begin position="110"/>
        <end position="127"/>
    </location>
</feature>
<feature type="transmembrane region" description="Helical" evidence="8">
    <location>
        <begin position="353"/>
        <end position="374"/>
    </location>
</feature>
<evidence type="ECO:0000256" key="4">
    <source>
        <dbReference type="ARBA" id="ARBA00022475"/>
    </source>
</evidence>
<dbReference type="SUPFAM" id="SSF103473">
    <property type="entry name" value="MFS general substrate transporter"/>
    <property type="match status" value="1"/>
</dbReference>
<dbReference type="InterPro" id="IPR011701">
    <property type="entry name" value="MFS"/>
</dbReference>
<sequence length="445" mass="46902">MDTAAIDEKNRAEAKGSLVPMLIIGMLFFIFGFVTWLNGSLIPFLRILCDLNDFQALFVTFAFYIAYTVMALPMSFILSRTGYKDGMAIGLGIMAVAALVFIPAAQTGSYPVFLLGLFGLGAGLTILQTASNPYVVRVGPPESAATRIAIMGILNKGAGVLAPMVFTALVLSGLADFNTEAIAKLGEAEREAKLDDVAGRLVMPYIYMSALLVLLLALVKFSGLPTIEEEKSEDSESKSGILQFPQAVLGAVALFSYVGVEVIAGDTIGLYGERLGVANFSSLTSYTMVFMVIGYLIGIFSIPRLISQQQALLGSGIAGSLCVFGVLFGSSESTAIAGALWGWAGIPVVPDTVAFVALMGLAHALVWPAIWPLALEGLGKFTAQGSALLIMGIAGGAVIPLAFGKVAEVADATVTGYWVALPSYLFILFYALKGHKLRSWQGSGQ</sequence>
<dbReference type="InterPro" id="IPR036259">
    <property type="entry name" value="MFS_trans_sf"/>
</dbReference>
<dbReference type="EMBL" id="JBHUJD010000002">
    <property type="protein sequence ID" value="MFD2309215.1"/>
    <property type="molecule type" value="Genomic_DNA"/>
</dbReference>
<feature type="transmembrane region" description="Helical" evidence="8">
    <location>
        <begin position="57"/>
        <end position="79"/>
    </location>
</feature>
<dbReference type="PANTHER" id="PTHR43702">
    <property type="entry name" value="L-FUCOSE-PROTON SYMPORTER"/>
    <property type="match status" value="1"/>
</dbReference>
<keyword evidence="4" id="KW-1003">Cell membrane</keyword>
<organism evidence="9 10">
    <name type="scientific">Microbulbifer halophilus</name>
    <dbReference type="NCBI Taxonomy" id="453963"/>
    <lineage>
        <taxon>Bacteria</taxon>
        <taxon>Pseudomonadati</taxon>
        <taxon>Pseudomonadota</taxon>
        <taxon>Gammaproteobacteria</taxon>
        <taxon>Cellvibrionales</taxon>
        <taxon>Microbulbiferaceae</taxon>
        <taxon>Microbulbifer</taxon>
    </lineage>
</organism>
<feature type="transmembrane region" description="Helical" evidence="8">
    <location>
        <begin position="415"/>
        <end position="432"/>
    </location>
</feature>
<comment type="function">
    <text evidence="1">Intake of glucose and galactose.</text>
</comment>
<comment type="caution">
    <text evidence="9">The sequence shown here is derived from an EMBL/GenBank/DDBJ whole genome shotgun (WGS) entry which is preliminary data.</text>
</comment>
<evidence type="ECO:0000256" key="6">
    <source>
        <dbReference type="ARBA" id="ARBA00022989"/>
    </source>
</evidence>
<dbReference type="PANTHER" id="PTHR43702:SF12">
    <property type="entry name" value="N-ACETYL GLUCOSAMINE TRANSPORTER NAGP"/>
    <property type="match status" value="1"/>
</dbReference>
<evidence type="ECO:0000313" key="10">
    <source>
        <dbReference type="Proteomes" id="UP001597425"/>
    </source>
</evidence>
<dbReference type="Pfam" id="PF07690">
    <property type="entry name" value="MFS_1"/>
    <property type="match status" value="1"/>
</dbReference>
<keyword evidence="6 8" id="KW-1133">Transmembrane helix</keyword>
<accession>A0ABW5EA06</accession>
<evidence type="ECO:0000256" key="8">
    <source>
        <dbReference type="SAM" id="Phobius"/>
    </source>
</evidence>
<dbReference type="NCBIfam" id="TIGR01272">
    <property type="entry name" value="gluP"/>
    <property type="match status" value="1"/>
</dbReference>
<feature type="transmembrane region" description="Helical" evidence="8">
    <location>
        <begin position="18"/>
        <end position="37"/>
    </location>
</feature>
<feature type="transmembrane region" description="Helical" evidence="8">
    <location>
        <begin position="318"/>
        <end position="341"/>
    </location>
</feature>
<reference evidence="10" key="1">
    <citation type="journal article" date="2019" name="Int. J. Syst. Evol. Microbiol.">
        <title>The Global Catalogue of Microorganisms (GCM) 10K type strain sequencing project: providing services to taxonomists for standard genome sequencing and annotation.</title>
        <authorList>
            <consortium name="The Broad Institute Genomics Platform"/>
            <consortium name="The Broad Institute Genome Sequencing Center for Infectious Disease"/>
            <person name="Wu L."/>
            <person name="Ma J."/>
        </authorList>
    </citation>
    <scope>NUCLEOTIDE SEQUENCE [LARGE SCALE GENOMIC DNA]</scope>
    <source>
        <strain evidence="10">KCTC 12848</strain>
    </source>
</reference>
<evidence type="ECO:0000256" key="7">
    <source>
        <dbReference type="ARBA" id="ARBA00023136"/>
    </source>
</evidence>
<keyword evidence="7 8" id="KW-0472">Membrane</keyword>
<comment type="subcellular location">
    <subcellularLocation>
        <location evidence="2">Cell inner membrane</location>
        <topology evidence="2">Multi-pass membrane protein</topology>
    </subcellularLocation>
</comment>
<evidence type="ECO:0000256" key="5">
    <source>
        <dbReference type="ARBA" id="ARBA00022692"/>
    </source>
</evidence>
<feature type="transmembrane region" description="Helical" evidence="8">
    <location>
        <begin position="205"/>
        <end position="227"/>
    </location>
</feature>
<protein>
    <submittedName>
        <fullName evidence="9">Glucose/galactose MFS transporter</fullName>
    </submittedName>
</protein>
<feature type="transmembrane region" description="Helical" evidence="8">
    <location>
        <begin position="386"/>
        <end position="403"/>
    </location>
</feature>
<evidence type="ECO:0000256" key="3">
    <source>
        <dbReference type="ARBA" id="ARBA00009120"/>
    </source>
</evidence>
<gene>
    <name evidence="9" type="primary">gluP</name>
    <name evidence="9" type="ORF">ACFSKX_02190</name>
</gene>
<proteinExistence type="inferred from homology"/>
<dbReference type="RefSeq" id="WP_265720560.1">
    <property type="nucleotide sequence ID" value="NZ_JAPIVK010000004.1"/>
</dbReference>
<name>A0ABW5EA06_9GAMM</name>
<dbReference type="InterPro" id="IPR050375">
    <property type="entry name" value="MFS_TsgA-like"/>
</dbReference>
<dbReference type="Gene3D" id="1.20.1250.20">
    <property type="entry name" value="MFS general substrate transporter like domains"/>
    <property type="match status" value="2"/>
</dbReference>
<feature type="transmembrane region" description="Helical" evidence="8">
    <location>
        <begin position="86"/>
        <end position="104"/>
    </location>
</feature>
<feature type="transmembrane region" description="Helical" evidence="8">
    <location>
        <begin position="148"/>
        <end position="171"/>
    </location>
</feature>
<comment type="similarity">
    <text evidence="3">Belongs to the major facilitator superfamily. FHS transporter (TC 2.A.1.7) family.</text>
</comment>
<evidence type="ECO:0000256" key="2">
    <source>
        <dbReference type="ARBA" id="ARBA00004429"/>
    </source>
</evidence>
<keyword evidence="10" id="KW-1185">Reference proteome</keyword>
<feature type="transmembrane region" description="Helical" evidence="8">
    <location>
        <begin position="283"/>
        <end position="306"/>
    </location>
</feature>